<reference evidence="2" key="1">
    <citation type="submission" date="2022-08" db="EMBL/GenBank/DDBJ databases">
        <title>Novel sulfate-reducing endosymbionts in the free-living metamonad Anaeramoeba.</title>
        <authorList>
            <person name="Jerlstrom-Hultqvist J."/>
            <person name="Cepicka I."/>
            <person name="Gallot-Lavallee L."/>
            <person name="Salas-Leiva D."/>
            <person name="Curtis B.A."/>
            <person name="Zahonova K."/>
            <person name="Pipaliya S."/>
            <person name="Dacks J."/>
            <person name="Roger A.J."/>
        </authorList>
    </citation>
    <scope>NUCLEOTIDE SEQUENCE</scope>
    <source>
        <strain evidence="2">Schooner1</strain>
    </source>
</reference>
<gene>
    <name evidence="2" type="ORF">M0813_28520</name>
</gene>
<name>A0ABQ8XSU9_9EUKA</name>
<protein>
    <submittedName>
        <fullName evidence="2">Sumo-activating enzyme subunit 1</fullName>
    </submittedName>
</protein>
<dbReference type="SUPFAM" id="SSF69572">
    <property type="entry name" value="Activating enzymes of the ubiquitin-like proteins"/>
    <property type="match status" value="1"/>
</dbReference>
<dbReference type="InterPro" id="IPR035985">
    <property type="entry name" value="Ubiquitin-activating_enz"/>
</dbReference>
<dbReference type="InterPro" id="IPR000594">
    <property type="entry name" value="ThiF_NAD_FAD-bd"/>
</dbReference>
<dbReference type="PANTHER" id="PTHR10953">
    <property type="entry name" value="UBIQUITIN-ACTIVATING ENZYME E1"/>
    <property type="match status" value="1"/>
</dbReference>
<organism evidence="2 3">
    <name type="scientific">Anaeramoeba flamelloides</name>
    <dbReference type="NCBI Taxonomy" id="1746091"/>
    <lineage>
        <taxon>Eukaryota</taxon>
        <taxon>Metamonada</taxon>
        <taxon>Anaeramoebidae</taxon>
        <taxon>Anaeramoeba</taxon>
    </lineage>
</organism>
<comment type="caution">
    <text evidence="2">The sequence shown here is derived from an EMBL/GenBank/DDBJ whole genome shotgun (WGS) entry which is preliminary data.</text>
</comment>
<dbReference type="InterPro" id="IPR045886">
    <property type="entry name" value="ThiF/MoeB/HesA"/>
</dbReference>
<dbReference type="Pfam" id="PF00899">
    <property type="entry name" value="ThiF"/>
    <property type="match status" value="1"/>
</dbReference>
<evidence type="ECO:0000313" key="2">
    <source>
        <dbReference type="EMBL" id="KAJ6235687.1"/>
    </source>
</evidence>
<evidence type="ECO:0000313" key="3">
    <source>
        <dbReference type="Proteomes" id="UP001150062"/>
    </source>
</evidence>
<accession>A0ABQ8XSU9</accession>
<sequence>MNNLSEKEASRMDRQIRLYSFEGQKSILNSHVLLIYVTGTNSEVAKNLAIGGLGKMTLIDPFLTSEKSLCCNVLVTREHIGKNRAKASLGFLQEMNPNLELDTADYYDLFNRENENENKSKNSQADFIKQFDIVCICNPTINEVNHLTDLCHLHNKCLMVCGVSGENSFVFIDNCNDTEKTFQKVVNTPWSNLNIRRTNRLFFIIQLFYISCKDRKNPESVQLEENDINQIIDELSQSVQLKKVPVEFSDLLDWQQNWKNENSSTASIIGGIVSQEILNTICQKRKPIENFLFFDNFSGFARIEKI</sequence>
<dbReference type="PANTHER" id="PTHR10953:SF162">
    <property type="entry name" value="SUMO-ACTIVATING ENZYME SUBUNIT 1"/>
    <property type="match status" value="1"/>
</dbReference>
<dbReference type="EMBL" id="JAOAOG010000256">
    <property type="protein sequence ID" value="KAJ6235687.1"/>
    <property type="molecule type" value="Genomic_DNA"/>
</dbReference>
<dbReference type="Gene3D" id="3.40.50.720">
    <property type="entry name" value="NAD(P)-binding Rossmann-like Domain"/>
    <property type="match status" value="1"/>
</dbReference>
<dbReference type="Proteomes" id="UP001150062">
    <property type="component" value="Unassembled WGS sequence"/>
</dbReference>
<proteinExistence type="predicted"/>
<evidence type="ECO:0000259" key="1">
    <source>
        <dbReference type="Pfam" id="PF00899"/>
    </source>
</evidence>
<feature type="domain" description="THIF-type NAD/FAD binding fold" evidence="1">
    <location>
        <begin position="13"/>
        <end position="299"/>
    </location>
</feature>
<keyword evidence="3" id="KW-1185">Reference proteome</keyword>